<organism evidence="1">
    <name type="scientific">Brassica campestris</name>
    <name type="common">Field mustard</name>
    <dbReference type="NCBI Taxonomy" id="3711"/>
    <lineage>
        <taxon>Eukaryota</taxon>
        <taxon>Viridiplantae</taxon>
        <taxon>Streptophyta</taxon>
        <taxon>Embryophyta</taxon>
        <taxon>Tracheophyta</taxon>
        <taxon>Spermatophyta</taxon>
        <taxon>Magnoliopsida</taxon>
        <taxon>eudicotyledons</taxon>
        <taxon>Gunneridae</taxon>
        <taxon>Pentapetalae</taxon>
        <taxon>rosids</taxon>
        <taxon>malvids</taxon>
        <taxon>Brassicales</taxon>
        <taxon>Brassicaceae</taxon>
        <taxon>Brassiceae</taxon>
        <taxon>Brassica</taxon>
    </lineage>
</organism>
<dbReference type="EMBL" id="LR031573">
    <property type="protein sequence ID" value="VDC91517.1"/>
    <property type="molecule type" value="Genomic_DNA"/>
</dbReference>
<gene>
    <name evidence="1" type="ORF">BRAA02T08362Z</name>
</gene>
<sequence>MSVTYIAAPCIISYCTFLFTRSMRVFSTMDVHQVFFNYQGEELRYNFISIEIRT</sequence>
<protein>
    <submittedName>
        <fullName evidence="1">Uncharacterized protein</fullName>
    </submittedName>
</protein>
<accession>A0A3P6AIY5</accession>
<name>A0A3P6AIY5_BRACM</name>
<evidence type="ECO:0000313" key="1">
    <source>
        <dbReference type="EMBL" id="VDC91517.1"/>
    </source>
</evidence>
<reference evidence="1" key="1">
    <citation type="submission" date="2018-11" db="EMBL/GenBank/DDBJ databases">
        <authorList>
            <consortium name="Genoscope - CEA"/>
            <person name="William W."/>
        </authorList>
    </citation>
    <scope>NUCLEOTIDE SEQUENCE</scope>
</reference>
<proteinExistence type="predicted"/>
<dbReference type="AlphaFoldDB" id="A0A3P6AIY5"/>